<feature type="transmembrane region" description="Helical" evidence="1">
    <location>
        <begin position="25"/>
        <end position="45"/>
    </location>
</feature>
<sequence length="152" mass="15860">MGSRPLSWVRDDGEWTTPGGRRGEFLVLLVGLPVFAWFVHTGPGLPQITDHGFAAALGVGCGFWYTTAGRERIVASVPEGIGTWTVVSAFSGGIGLSVLEFVPATDALIAVLLVAGTTVVCIYVLRLVSPIHDGVQPPRRGAAPPPAVGVDD</sequence>
<accession>A0A346PH32</accession>
<evidence type="ECO:0000313" key="2">
    <source>
        <dbReference type="EMBL" id="AXR78827.1"/>
    </source>
</evidence>
<evidence type="ECO:0000256" key="1">
    <source>
        <dbReference type="SAM" id="Phobius"/>
    </source>
</evidence>
<keyword evidence="1" id="KW-0472">Membrane</keyword>
<reference evidence="5" key="1">
    <citation type="submission" date="2017-10" db="EMBL/GenBank/DDBJ databases">
        <title>Phenotypic and genomic properties of facultatively anaerobic sulfur-reducing natronoarchaea from hypersaline soda lakes.</title>
        <authorList>
            <person name="Sorokin D.Y."/>
            <person name="Kublanov I.V."/>
            <person name="Roman P."/>
            <person name="Sinninghe Damste J.S."/>
            <person name="Golyshin P.N."/>
            <person name="Rojo D."/>
            <person name="Ciordia S."/>
            <person name="Mena Md.C."/>
            <person name="Ferrer M."/>
            <person name="Messina E."/>
            <person name="Smedile F."/>
            <person name="La Spada G."/>
            <person name="La Cono V."/>
            <person name="Yakimov M.M."/>
        </authorList>
    </citation>
    <scope>NUCLEOTIDE SEQUENCE [LARGE SCALE GENOMIC DNA]</scope>
    <source>
        <strain evidence="5">AArc1</strain>
    </source>
</reference>
<dbReference type="KEGG" id="nag:AArcMg_1110"/>
<name>A0A346PH32_9EURY</name>
<keyword evidence="4" id="KW-1185">Reference proteome</keyword>
<dbReference type="AlphaFoldDB" id="A0A346PH32"/>
<evidence type="ECO:0000313" key="5">
    <source>
        <dbReference type="Proteomes" id="UP000258707"/>
    </source>
</evidence>
<reference evidence="4" key="2">
    <citation type="submission" date="2018-02" db="EMBL/GenBank/DDBJ databases">
        <title>Phenotypic and genomic properties of facultatively anaerobic sulfur-reducing natronoarchaea from hypersaline soda lakes.</title>
        <authorList>
            <person name="Sorokin D.Y."/>
            <person name="Kublanov I.V."/>
            <person name="Roman P."/>
            <person name="Sinninghe Damste J.S."/>
            <person name="Golyshin P.N."/>
            <person name="Rojo D."/>
            <person name="Ciordia S."/>
            <person name="Mena M.D.C."/>
            <person name="Ferrer M."/>
            <person name="Messina E."/>
            <person name="Smedile F."/>
            <person name="La Spada G."/>
            <person name="La Cono V."/>
            <person name="Yakimov M.M."/>
        </authorList>
    </citation>
    <scope>NUCLEOTIDE SEQUENCE [LARGE SCALE GENOMIC DNA]</scope>
    <source>
        <strain evidence="4">AArc-Mg</strain>
    </source>
</reference>
<feature type="transmembrane region" description="Helical" evidence="1">
    <location>
        <begin position="108"/>
        <end position="129"/>
    </location>
</feature>
<keyword evidence="1" id="KW-0812">Transmembrane</keyword>
<dbReference type="OrthoDB" id="186921at2157"/>
<evidence type="ECO:0000313" key="3">
    <source>
        <dbReference type="EMBL" id="AXR81126.1"/>
    </source>
</evidence>
<dbReference type="RefSeq" id="WP_117364849.1">
    <property type="nucleotide sequence ID" value="NZ_CP024047.1"/>
</dbReference>
<dbReference type="Proteomes" id="UP000258613">
    <property type="component" value="Chromosome"/>
</dbReference>
<reference evidence="2" key="3">
    <citation type="journal article" date="2019" name="Int. J. Syst. Evol. Microbiol.">
        <title>Natronolimnobius sulfurireducens sp. nov. and Halalkaliarchaeum desulfuricum gen. nov., sp. nov., the first sulfur-respiring alkaliphilic haloarchaea from hypersaline alkaline lakes.</title>
        <authorList>
            <person name="Sorokin D.Y."/>
            <person name="Yakimov M."/>
            <person name="Messina E."/>
            <person name="Merkel A.Y."/>
            <person name="Bale N.J."/>
            <person name="Sinninghe Damste J.S."/>
        </authorList>
    </citation>
    <scope>NUCLEOTIDE SEQUENCE</scope>
    <source>
        <strain evidence="3">AArc-Mg</strain>
        <strain evidence="2">AArc1</strain>
    </source>
</reference>
<protein>
    <submittedName>
        <fullName evidence="2">Uncharacterized protein</fullName>
    </submittedName>
</protein>
<evidence type="ECO:0000313" key="4">
    <source>
        <dbReference type="Proteomes" id="UP000258613"/>
    </source>
</evidence>
<dbReference type="GeneID" id="37641608"/>
<gene>
    <name evidence="2" type="ORF">AArc1_2512</name>
    <name evidence="3" type="ORF">AArcMg_1110</name>
</gene>
<feature type="transmembrane region" description="Helical" evidence="1">
    <location>
        <begin position="81"/>
        <end position="102"/>
    </location>
</feature>
<dbReference type="Proteomes" id="UP000258707">
    <property type="component" value="Chromosome"/>
</dbReference>
<dbReference type="EMBL" id="CP024047">
    <property type="protein sequence ID" value="AXR78827.1"/>
    <property type="molecule type" value="Genomic_DNA"/>
</dbReference>
<keyword evidence="1" id="KW-1133">Transmembrane helix</keyword>
<organism evidence="2 5">
    <name type="scientific">Natrarchaeobaculum sulfurireducens</name>
    <dbReference type="NCBI Taxonomy" id="2044521"/>
    <lineage>
        <taxon>Archaea</taxon>
        <taxon>Methanobacteriati</taxon>
        <taxon>Methanobacteriota</taxon>
        <taxon>Stenosarchaea group</taxon>
        <taxon>Halobacteria</taxon>
        <taxon>Halobacteriales</taxon>
        <taxon>Natrialbaceae</taxon>
        <taxon>Natrarchaeobaculum</taxon>
    </lineage>
</organism>
<dbReference type="KEGG" id="nan:AArc1_2512"/>
<feature type="transmembrane region" description="Helical" evidence="1">
    <location>
        <begin position="51"/>
        <end position="69"/>
    </location>
</feature>
<accession>A0A346PNN1</accession>
<dbReference type="EMBL" id="CP027033">
    <property type="protein sequence ID" value="AXR81126.1"/>
    <property type="molecule type" value="Genomic_DNA"/>
</dbReference>
<proteinExistence type="predicted"/>